<dbReference type="EMBL" id="JAZGQO010000005">
    <property type="protein sequence ID" value="KAK6186936.1"/>
    <property type="molecule type" value="Genomic_DNA"/>
</dbReference>
<dbReference type="AlphaFoldDB" id="A0AAN8K0I1"/>
<evidence type="ECO:0000256" key="1">
    <source>
        <dbReference type="SAM" id="MobiDB-lite"/>
    </source>
</evidence>
<gene>
    <name evidence="2" type="ORF">SNE40_006192</name>
</gene>
<sequence>MKAEQEILRREQALEERAKEIEAEIEKGSQLERENELRRQEIEQRKREQAAHVHRHHRRHRRHRQQCVLQ</sequence>
<accession>A0AAN8K0I1</accession>
<proteinExistence type="predicted"/>
<evidence type="ECO:0000313" key="3">
    <source>
        <dbReference type="Proteomes" id="UP001347796"/>
    </source>
</evidence>
<comment type="caution">
    <text evidence="2">The sequence shown here is derived from an EMBL/GenBank/DDBJ whole genome shotgun (WGS) entry which is preliminary data.</text>
</comment>
<feature type="compositionally biased region" description="Basic and acidic residues" evidence="1">
    <location>
        <begin position="28"/>
        <end position="51"/>
    </location>
</feature>
<evidence type="ECO:0000313" key="2">
    <source>
        <dbReference type="EMBL" id="KAK6186936.1"/>
    </source>
</evidence>
<feature type="region of interest" description="Disordered" evidence="1">
    <location>
        <begin position="28"/>
        <end position="70"/>
    </location>
</feature>
<protein>
    <submittedName>
        <fullName evidence="2">Uncharacterized protein</fullName>
    </submittedName>
</protein>
<organism evidence="2 3">
    <name type="scientific">Patella caerulea</name>
    <name type="common">Rayed Mediterranean limpet</name>
    <dbReference type="NCBI Taxonomy" id="87958"/>
    <lineage>
        <taxon>Eukaryota</taxon>
        <taxon>Metazoa</taxon>
        <taxon>Spiralia</taxon>
        <taxon>Lophotrochozoa</taxon>
        <taxon>Mollusca</taxon>
        <taxon>Gastropoda</taxon>
        <taxon>Patellogastropoda</taxon>
        <taxon>Patelloidea</taxon>
        <taxon>Patellidae</taxon>
        <taxon>Patella</taxon>
    </lineage>
</organism>
<keyword evidence="3" id="KW-1185">Reference proteome</keyword>
<dbReference type="Proteomes" id="UP001347796">
    <property type="component" value="Unassembled WGS sequence"/>
</dbReference>
<name>A0AAN8K0I1_PATCE</name>
<feature type="compositionally biased region" description="Basic residues" evidence="1">
    <location>
        <begin position="52"/>
        <end position="70"/>
    </location>
</feature>
<reference evidence="2 3" key="1">
    <citation type="submission" date="2024-01" db="EMBL/GenBank/DDBJ databases">
        <title>The genome of the rayed Mediterranean limpet Patella caerulea (Linnaeus, 1758).</title>
        <authorList>
            <person name="Anh-Thu Weber A."/>
            <person name="Halstead-Nussloch G."/>
        </authorList>
    </citation>
    <scope>NUCLEOTIDE SEQUENCE [LARGE SCALE GENOMIC DNA]</scope>
    <source>
        <strain evidence="2">AATW-2023a</strain>
        <tissue evidence="2">Whole specimen</tissue>
    </source>
</reference>